<accession>A0A8S0QMK4</accession>
<gene>
    <name evidence="1" type="ORF">OLEA9_A046699</name>
</gene>
<dbReference type="EMBL" id="CACTIH010001974">
    <property type="protein sequence ID" value="CAA2970467.1"/>
    <property type="molecule type" value="Genomic_DNA"/>
</dbReference>
<protein>
    <submittedName>
        <fullName evidence="1">Uncharacterized protein</fullName>
    </submittedName>
</protein>
<reference evidence="1 2" key="1">
    <citation type="submission" date="2019-12" db="EMBL/GenBank/DDBJ databases">
        <authorList>
            <person name="Alioto T."/>
            <person name="Alioto T."/>
            <person name="Gomez Garrido J."/>
        </authorList>
    </citation>
    <scope>NUCLEOTIDE SEQUENCE [LARGE SCALE GENOMIC DNA]</scope>
</reference>
<name>A0A8S0QMK4_OLEEU</name>
<proteinExistence type="predicted"/>
<dbReference type="AlphaFoldDB" id="A0A8S0QMK4"/>
<organism evidence="1 2">
    <name type="scientific">Olea europaea subsp. europaea</name>
    <dbReference type="NCBI Taxonomy" id="158383"/>
    <lineage>
        <taxon>Eukaryota</taxon>
        <taxon>Viridiplantae</taxon>
        <taxon>Streptophyta</taxon>
        <taxon>Embryophyta</taxon>
        <taxon>Tracheophyta</taxon>
        <taxon>Spermatophyta</taxon>
        <taxon>Magnoliopsida</taxon>
        <taxon>eudicotyledons</taxon>
        <taxon>Gunneridae</taxon>
        <taxon>Pentapetalae</taxon>
        <taxon>asterids</taxon>
        <taxon>lamiids</taxon>
        <taxon>Lamiales</taxon>
        <taxon>Oleaceae</taxon>
        <taxon>Oleeae</taxon>
        <taxon>Olea</taxon>
    </lineage>
</organism>
<evidence type="ECO:0000313" key="2">
    <source>
        <dbReference type="Proteomes" id="UP000594638"/>
    </source>
</evidence>
<sequence length="131" mass="14964">MNGRYSCHEVQCGNEARCRCLDDDHDFCILLMILAFLRKRSILEDLQVQLAHRKMFGLNSVRSIGLGPMCEEDSTIDVPESNVPQEDPVEPLPNADERTINLSDEECDIGELDLIHIPFLDYRCERTKRGA</sequence>
<keyword evidence="2" id="KW-1185">Reference proteome</keyword>
<dbReference type="Proteomes" id="UP000594638">
    <property type="component" value="Unassembled WGS sequence"/>
</dbReference>
<evidence type="ECO:0000313" key="1">
    <source>
        <dbReference type="EMBL" id="CAA2970467.1"/>
    </source>
</evidence>
<dbReference type="Gramene" id="OE9A046699T1">
    <property type="protein sequence ID" value="OE9A046699C1"/>
    <property type="gene ID" value="OE9A046699"/>
</dbReference>
<comment type="caution">
    <text evidence="1">The sequence shown here is derived from an EMBL/GenBank/DDBJ whole genome shotgun (WGS) entry which is preliminary data.</text>
</comment>